<dbReference type="InterPro" id="IPR036144">
    <property type="entry name" value="RibA-like_sf"/>
</dbReference>
<dbReference type="Gene3D" id="3.90.870.10">
    <property type="entry name" value="DHBP synthase"/>
    <property type="match status" value="1"/>
</dbReference>
<sequence>MSSRMDAWPSADRRDEAAEAAIAAFSRGELVVVIDDAGNAGDLVAAAGSITPERMSFVVRHTSGVVGVAVDGRRADELRLSPMTGTNTPAAPFLVSVDLRRTSTTGISARERAATARALADPAVRAEDFDRPGHVLPLRVRDGGVLEHAVPAEAGVDLARLAGLAPAAVVARIVDDDGAVPERAELEVFAKQHGLACLTVADLVRYRRRHERFLHRVAQTHLPTRFGTFQSLSYAEPHGTEHLALVLGDVAGAEPVTVRMHAECLTGDVFGSALCACGAELDESLRRITQRGTGVLVYLRGVEAHELRADPALDAPADAHPYHVTAQILRDLGVHSVELLTDDPATAAGLEDFGVTVAARVSPMPHPRDHLPTLTAAAAVSEPGGR</sequence>
<name>A0A1M6T2V5_PSETH</name>
<dbReference type="GO" id="GO:0005829">
    <property type="term" value="C:cytosol"/>
    <property type="evidence" value="ECO:0007669"/>
    <property type="project" value="TreeGrafter"/>
</dbReference>
<dbReference type="Pfam" id="PF00925">
    <property type="entry name" value="GTP_cyclohydro2"/>
    <property type="match status" value="1"/>
</dbReference>
<dbReference type="EC" id="4.1.99.12" evidence="5"/>
<keyword evidence="9" id="KW-0378">Hydrolase</keyword>
<evidence type="ECO:0000256" key="3">
    <source>
        <dbReference type="ARBA" id="ARBA00004904"/>
    </source>
</evidence>
<evidence type="ECO:0000256" key="5">
    <source>
        <dbReference type="ARBA" id="ARBA00012153"/>
    </source>
</evidence>
<evidence type="ECO:0000256" key="2">
    <source>
        <dbReference type="ARBA" id="ARBA00002284"/>
    </source>
</evidence>
<evidence type="ECO:0000313" key="9">
    <source>
        <dbReference type="EMBL" id="SHK51343.1"/>
    </source>
</evidence>
<comment type="similarity">
    <text evidence="4">In the N-terminal section; belongs to the DHBP synthase family.</text>
</comment>
<dbReference type="EMBL" id="FRAP01000007">
    <property type="protein sequence ID" value="SHK51343.1"/>
    <property type="molecule type" value="Genomic_DNA"/>
</dbReference>
<dbReference type="Gene3D" id="3.40.50.10990">
    <property type="entry name" value="GTP cyclohydrolase II"/>
    <property type="match status" value="1"/>
</dbReference>
<feature type="domain" description="GTP cyclohydrolase II" evidence="8">
    <location>
        <begin position="216"/>
        <end position="361"/>
    </location>
</feature>
<dbReference type="GO" id="GO:0008686">
    <property type="term" value="F:3,4-dihydroxy-2-butanone-4-phosphate synthase activity"/>
    <property type="evidence" value="ECO:0007669"/>
    <property type="project" value="UniProtKB-EC"/>
</dbReference>
<organism evidence="9 10">
    <name type="scientific">Pseudonocardia thermophila</name>
    <dbReference type="NCBI Taxonomy" id="1848"/>
    <lineage>
        <taxon>Bacteria</taxon>
        <taxon>Bacillati</taxon>
        <taxon>Actinomycetota</taxon>
        <taxon>Actinomycetes</taxon>
        <taxon>Pseudonocardiales</taxon>
        <taxon>Pseudonocardiaceae</taxon>
        <taxon>Pseudonocardia</taxon>
    </lineage>
</organism>
<comment type="pathway">
    <text evidence="3">Cofactor biosynthesis; riboflavin biosynthesis; 2-hydroxy-3-oxobutyl phosphate from D-ribulose 5-phosphate: step 1/1.</text>
</comment>
<dbReference type="Pfam" id="PF00926">
    <property type="entry name" value="DHBP_synthase"/>
    <property type="match status" value="1"/>
</dbReference>
<evidence type="ECO:0000313" key="10">
    <source>
        <dbReference type="Proteomes" id="UP000184363"/>
    </source>
</evidence>
<proteinExistence type="inferred from homology"/>
<keyword evidence="6" id="KW-0686">Riboflavin biosynthesis</keyword>
<dbReference type="InterPro" id="IPR000422">
    <property type="entry name" value="DHBP_synthase_RibB"/>
</dbReference>
<dbReference type="GO" id="GO:0046872">
    <property type="term" value="F:metal ion binding"/>
    <property type="evidence" value="ECO:0007669"/>
    <property type="project" value="UniProtKB-KW"/>
</dbReference>
<evidence type="ECO:0000259" key="8">
    <source>
        <dbReference type="Pfam" id="PF00925"/>
    </source>
</evidence>
<keyword evidence="10" id="KW-1185">Reference proteome</keyword>
<dbReference type="UniPathway" id="UPA00275">
    <property type="reaction ID" value="UER00399"/>
</dbReference>
<evidence type="ECO:0000256" key="1">
    <source>
        <dbReference type="ARBA" id="ARBA00000141"/>
    </source>
</evidence>
<evidence type="ECO:0000256" key="6">
    <source>
        <dbReference type="ARBA" id="ARBA00022619"/>
    </source>
</evidence>
<evidence type="ECO:0000256" key="7">
    <source>
        <dbReference type="ARBA" id="ARBA00022723"/>
    </source>
</evidence>
<dbReference type="Proteomes" id="UP000184363">
    <property type="component" value="Unassembled WGS sequence"/>
</dbReference>
<dbReference type="GO" id="GO:0016787">
    <property type="term" value="F:hydrolase activity"/>
    <property type="evidence" value="ECO:0007669"/>
    <property type="project" value="UniProtKB-KW"/>
</dbReference>
<dbReference type="AlphaFoldDB" id="A0A1M6T2V5"/>
<dbReference type="STRING" id="1848.SAMN05443637_107121"/>
<evidence type="ECO:0000256" key="4">
    <source>
        <dbReference type="ARBA" id="ARBA00005520"/>
    </source>
</evidence>
<dbReference type="PIRSF" id="PIRSF001259">
    <property type="entry name" value="RibA"/>
    <property type="match status" value="1"/>
</dbReference>
<comment type="catalytic activity">
    <reaction evidence="1">
        <text>D-ribulose 5-phosphate = (2S)-2-hydroxy-3-oxobutyl phosphate + formate + H(+)</text>
        <dbReference type="Rhea" id="RHEA:18457"/>
        <dbReference type="ChEBI" id="CHEBI:15378"/>
        <dbReference type="ChEBI" id="CHEBI:15740"/>
        <dbReference type="ChEBI" id="CHEBI:58121"/>
        <dbReference type="ChEBI" id="CHEBI:58830"/>
        <dbReference type="EC" id="4.1.99.12"/>
    </reaction>
</comment>
<dbReference type="InterPro" id="IPR017945">
    <property type="entry name" value="DHBP_synth_RibB-like_a/b_dom"/>
</dbReference>
<dbReference type="GO" id="GO:0009231">
    <property type="term" value="P:riboflavin biosynthetic process"/>
    <property type="evidence" value="ECO:0007669"/>
    <property type="project" value="UniProtKB-UniPathway"/>
</dbReference>
<keyword evidence="7" id="KW-0479">Metal-binding</keyword>
<dbReference type="PANTHER" id="PTHR21327:SF18">
    <property type="entry name" value="3,4-DIHYDROXY-2-BUTANONE 4-PHOSPHATE SYNTHASE"/>
    <property type="match status" value="1"/>
</dbReference>
<dbReference type="SUPFAM" id="SSF142695">
    <property type="entry name" value="RibA-like"/>
    <property type="match status" value="1"/>
</dbReference>
<comment type="function">
    <text evidence="2">Catalyzes the conversion of D-ribulose 5-phosphate to formate and 3,4-dihydroxy-2-butanone 4-phosphate.</text>
</comment>
<gene>
    <name evidence="9" type="ORF">SAMN05443637_107121</name>
</gene>
<dbReference type="PANTHER" id="PTHR21327">
    <property type="entry name" value="GTP CYCLOHYDROLASE II-RELATED"/>
    <property type="match status" value="1"/>
</dbReference>
<dbReference type="InterPro" id="IPR032677">
    <property type="entry name" value="GTP_cyclohydro_II"/>
</dbReference>
<dbReference type="SUPFAM" id="SSF55821">
    <property type="entry name" value="YrdC/RibB"/>
    <property type="match status" value="1"/>
</dbReference>
<reference evidence="9 10" key="1">
    <citation type="submission" date="2016-11" db="EMBL/GenBank/DDBJ databases">
        <authorList>
            <person name="Jaros S."/>
            <person name="Januszkiewicz K."/>
            <person name="Wedrychowicz H."/>
        </authorList>
    </citation>
    <scope>NUCLEOTIDE SEQUENCE [LARGE SCALE GENOMIC DNA]</scope>
    <source>
        <strain evidence="9 10">DSM 43832</strain>
    </source>
</reference>
<accession>A0A1M6T2V5</accession>
<protein>
    <recommendedName>
        <fullName evidence="5">3,4-dihydroxy-2-butanone-4-phosphate synthase</fullName>
        <ecNumber evidence="5">4.1.99.12</ecNumber>
    </recommendedName>
</protein>